<dbReference type="CDD" id="cd00761">
    <property type="entry name" value="Glyco_tranf_GTA_type"/>
    <property type="match status" value="1"/>
</dbReference>
<evidence type="ECO:0000259" key="1">
    <source>
        <dbReference type="Pfam" id="PF00535"/>
    </source>
</evidence>
<dbReference type="Pfam" id="PF00535">
    <property type="entry name" value="Glycos_transf_2"/>
    <property type="match status" value="1"/>
</dbReference>
<sequence length="245" mass="25963">MISITVPTRNRPGHLLRALASIAAQTVRDVQILVVDDGDGAGAAAARGLGDARIETLISGGAGQVAARNMAIGAARGDIVAWLDDDDWWEETDHLARIVATIAAQPCLAHASGRLVQETEARASTGSLPFQAAMTLDSASRDNTLLASGIAYPARLHAEIGRFDDTLPIYWDWDWYLRVLRHGLPAVATGGTGVCISVRSDNTSGHGNTALRRADLARFAAKNGLSGLVLKNHEDVAREQEAAVE</sequence>
<proteinExistence type="predicted"/>
<dbReference type="AlphaFoldDB" id="A0AAU7X966"/>
<dbReference type="PANTHER" id="PTHR43685">
    <property type="entry name" value="GLYCOSYLTRANSFERASE"/>
    <property type="match status" value="1"/>
</dbReference>
<dbReference type="KEGG" id="mflg:ABS361_19910"/>
<evidence type="ECO:0000313" key="2">
    <source>
        <dbReference type="EMBL" id="XBY44268.1"/>
    </source>
</evidence>
<reference evidence="2" key="1">
    <citation type="submission" date="2024-06" db="EMBL/GenBank/DDBJ databases">
        <title>Methylostella associata gen. nov., sp. nov., a novel Ancalomicrobiaceae-affiliated facultatively methylotrophic bacteria that feed on methanotrophs of the genus Methylococcus.</title>
        <authorList>
            <person name="Saltykova V."/>
            <person name="Danilova O.V."/>
            <person name="Oshkin I.Y."/>
            <person name="Belova S.E."/>
            <person name="Pimenov N.V."/>
            <person name="Dedysh S.N."/>
        </authorList>
    </citation>
    <scope>NUCLEOTIDE SEQUENCE</scope>
    <source>
        <strain evidence="2">S20</strain>
    </source>
</reference>
<dbReference type="InterPro" id="IPR001173">
    <property type="entry name" value="Glyco_trans_2-like"/>
</dbReference>
<dbReference type="PANTHER" id="PTHR43685:SF2">
    <property type="entry name" value="GLYCOSYLTRANSFERASE 2-LIKE DOMAIN-CONTAINING PROTEIN"/>
    <property type="match status" value="1"/>
</dbReference>
<organism evidence="2">
    <name type="scientific">Methyloraptor flagellatus</name>
    <dbReference type="NCBI Taxonomy" id="3162530"/>
    <lineage>
        <taxon>Bacteria</taxon>
        <taxon>Pseudomonadati</taxon>
        <taxon>Pseudomonadota</taxon>
        <taxon>Alphaproteobacteria</taxon>
        <taxon>Hyphomicrobiales</taxon>
        <taxon>Ancalomicrobiaceae</taxon>
        <taxon>Methyloraptor</taxon>
    </lineage>
</organism>
<gene>
    <name evidence="2" type="ORF">ABS361_19910</name>
</gene>
<feature type="domain" description="Glycosyltransferase 2-like" evidence="1">
    <location>
        <begin position="3"/>
        <end position="107"/>
    </location>
</feature>
<accession>A0AAU7X966</accession>
<dbReference type="RefSeq" id="WP_407049360.1">
    <property type="nucleotide sequence ID" value="NZ_CP158568.1"/>
</dbReference>
<dbReference type="InterPro" id="IPR050834">
    <property type="entry name" value="Glycosyltransf_2"/>
</dbReference>
<dbReference type="InterPro" id="IPR029044">
    <property type="entry name" value="Nucleotide-diphossugar_trans"/>
</dbReference>
<dbReference type="EMBL" id="CP158568">
    <property type="protein sequence ID" value="XBY44268.1"/>
    <property type="molecule type" value="Genomic_DNA"/>
</dbReference>
<protein>
    <submittedName>
        <fullName evidence="2">Glycosyltransferase family 2 protein</fullName>
    </submittedName>
</protein>
<dbReference type="Gene3D" id="3.90.550.10">
    <property type="entry name" value="Spore Coat Polysaccharide Biosynthesis Protein SpsA, Chain A"/>
    <property type="match status" value="1"/>
</dbReference>
<name>A0AAU7X966_9HYPH</name>
<dbReference type="SUPFAM" id="SSF53448">
    <property type="entry name" value="Nucleotide-diphospho-sugar transferases"/>
    <property type="match status" value="1"/>
</dbReference>